<keyword evidence="3" id="KW-1185">Reference proteome</keyword>
<protein>
    <recommendedName>
        <fullName evidence="1">Parvovirus non-structural protein 1 helicase domain-containing protein</fullName>
    </recommendedName>
</protein>
<dbReference type="Pfam" id="PF01057">
    <property type="entry name" value="Parvo_NS1"/>
    <property type="match status" value="1"/>
</dbReference>
<dbReference type="InterPro" id="IPR001257">
    <property type="entry name" value="Parvovirus_NS1_helicase"/>
</dbReference>
<gene>
    <name evidence="2" type="ORF">PR048_020568</name>
</gene>
<dbReference type="InterPro" id="IPR027417">
    <property type="entry name" value="P-loop_NTPase"/>
</dbReference>
<evidence type="ECO:0000313" key="3">
    <source>
        <dbReference type="Proteomes" id="UP001159363"/>
    </source>
</evidence>
<proteinExistence type="predicted"/>
<feature type="domain" description="Parvovirus non-structural protein 1 helicase" evidence="1">
    <location>
        <begin position="53"/>
        <end position="152"/>
    </location>
</feature>
<dbReference type="SUPFAM" id="SSF52540">
    <property type="entry name" value="P-loop containing nucleoside triphosphate hydrolases"/>
    <property type="match status" value="1"/>
</dbReference>
<evidence type="ECO:0000259" key="1">
    <source>
        <dbReference type="Pfam" id="PF01057"/>
    </source>
</evidence>
<organism evidence="2 3">
    <name type="scientific">Dryococelus australis</name>
    <dbReference type="NCBI Taxonomy" id="614101"/>
    <lineage>
        <taxon>Eukaryota</taxon>
        <taxon>Metazoa</taxon>
        <taxon>Ecdysozoa</taxon>
        <taxon>Arthropoda</taxon>
        <taxon>Hexapoda</taxon>
        <taxon>Insecta</taxon>
        <taxon>Pterygota</taxon>
        <taxon>Neoptera</taxon>
        <taxon>Polyneoptera</taxon>
        <taxon>Phasmatodea</taxon>
        <taxon>Verophasmatodea</taxon>
        <taxon>Anareolatae</taxon>
        <taxon>Phasmatidae</taxon>
        <taxon>Eurycanthinae</taxon>
        <taxon>Dryococelus</taxon>
    </lineage>
</organism>
<comment type="caution">
    <text evidence="2">The sequence shown here is derived from an EMBL/GenBank/DDBJ whole genome shotgun (WGS) entry which is preliminary data.</text>
</comment>
<name>A0ABQ9H6M5_9NEOP</name>
<accession>A0ABQ9H6M5</accession>
<reference evidence="2 3" key="1">
    <citation type="submission" date="2023-02" db="EMBL/GenBank/DDBJ databases">
        <title>LHISI_Scaffold_Assembly.</title>
        <authorList>
            <person name="Stuart O.P."/>
            <person name="Cleave R."/>
            <person name="Magrath M.J.L."/>
            <person name="Mikheyev A.S."/>
        </authorList>
    </citation>
    <scope>NUCLEOTIDE SEQUENCE [LARGE SCALE GENOMIC DNA]</scope>
    <source>
        <strain evidence="2">Daus_M_001</strain>
        <tissue evidence="2">Leg muscle</tissue>
    </source>
</reference>
<dbReference type="EMBL" id="JARBHB010000007">
    <property type="protein sequence ID" value="KAJ8879947.1"/>
    <property type="molecule type" value="Genomic_DNA"/>
</dbReference>
<dbReference type="Proteomes" id="UP001159363">
    <property type="component" value="Chromosome 6"/>
</dbReference>
<evidence type="ECO:0000313" key="2">
    <source>
        <dbReference type="EMBL" id="KAJ8879947.1"/>
    </source>
</evidence>
<sequence>MESLLDNLITNPDETDSNKEIREPYVEATMRHDQKTLPFANRNMERDRTGVHFDQLPSITIVLFEEPLIDNSNVVTWKLLLEGAHITTDIKHRDKEVINRMPVFLTTNARLHIWCEAVGCPSIRRSNNTCSPHHPKLQSKLNCPTKMNQCENQHPAAVESREDPVWDKHIK</sequence>
<dbReference type="Gene3D" id="3.40.50.300">
    <property type="entry name" value="P-loop containing nucleotide triphosphate hydrolases"/>
    <property type="match status" value="1"/>
</dbReference>